<dbReference type="EMBL" id="JAAUVV010000002">
    <property type="protein sequence ID" value="NJJ03065.1"/>
    <property type="molecule type" value="Genomic_DNA"/>
</dbReference>
<dbReference type="AlphaFoldDB" id="A0AAP7CBI5"/>
<comment type="caution">
    <text evidence="1">The sequence shown here is derived from an EMBL/GenBank/DDBJ whole genome shotgun (WGS) entry which is preliminary data.</text>
</comment>
<organism evidence="1 2">
    <name type="scientific">Corynebacterium coyleae</name>
    <dbReference type="NCBI Taxonomy" id="53374"/>
    <lineage>
        <taxon>Bacteria</taxon>
        <taxon>Bacillati</taxon>
        <taxon>Actinomycetota</taxon>
        <taxon>Actinomycetes</taxon>
        <taxon>Mycobacteriales</taxon>
        <taxon>Corynebacteriaceae</taxon>
        <taxon>Corynebacterium</taxon>
    </lineage>
</organism>
<dbReference type="RefSeq" id="WP_167615644.1">
    <property type="nucleotide sequence ID" value="NZ_JAAUVV010000002.1"/>
</dbReference>
<evidence type="ECO:0000313" key="2">
    <source>
        <dbReference type="Proteomes" id="UP000591626"/>
    </source>
</evidence>
<name>A0AAP7CBI5_9CORY</name>
<protein>
    <submittedName>
        <fullName evidence="1">Uncharacterized protein</fullName>
    </submittedName>
</protein>
<dbReference type="Proteomes" id="UP000591626">
    <property type="component" value="Unassembled WGS sequence"/>
</dbReference>
<evidence type="ECO:0000313" key="1">
    <source>
        <dbReference type="EMBL" id="NJJ03065.1"/>
    </source>
</evidence>
<gene>
    <name evidence="1" type="ORF">HC138_01540</name>
</gene>
<reference evidence="1 2" key="1">
    <citation type="submission" date="2020-03" db="EMBL/GenBank/DDBJ databases">
        <title>Draft genome sequences of bacterial isolates from the female urobiome.</title>
        <authorList>
            <person name="Miller-Ensminger T."/>
            <person name="Wolfe A.J."/>
            <person name="Putonti C."/>
        </authorList>
    </citation>
    <scope>NUCLEOTIDE SEQUENCE [LARGE SCALE GENOMIC DNA]</scope>
    <source>
        <strain evidence="1 2">UMB8490</strain>
    </source>
</reference>
<proteinExistence type="predicted"/>
<accession>A0AAP7CBI5</accession>
<sequence>MNPIFLANPVHTLEDLARGILTAVYGPKDAANRPVPTNLDALADLLRETQVKRVVVASWRVEGSSTSKMRAVFEDEGVELAA</sequence>